<organism evidence="19 20">
    <name type="scientific">Pulveribacter suum</name>
    <dbReference type="NCBI Taxonomy" id="2116657"/>
    <lineage>
        <taxon>Bacteria</taxon>
        <taxon>Pseudomonadati</taxon>
        <taxon>Pseudomonadota</taxon>
        <taxon>Betaproteobacteria</taxon>
        <taxon>Burkholderiales</taxon>
        <taxon>Comamonadaceae</taxon>
        <taxon>Pulveribacter</taxon>
    </lineage>
</organism>
<dbReference type="PIRSF" id="PIRSF006337">
    <property type="entry name" value="Trehalose_TreZ"/>
    <property type="match status" value="1"/>
</dbReference>
<keyword evidence="7 14" id="KW-0378">Hydrolase</keyword>
<evidence type="ECO:0000256" key="10">
    <source>
        <dbReference type="ARBA" id="ARBA00032057"/>
    </source>
</evidence>
<dbReference type="PANTHER" id="PTHR43651:SF11">
    <property type="entry name" value="MALTO-OLIGOSYLTREHALOSE TREHALOHYDROLASE"/>
    <property type="match status" value="1"/>
</dbReference>
<dbReference type="InterPro" id="IPR017853">
    <property type="entry name" value="GH"/>
</dbReference>
<dbReference type="CDD" id="cd02853">
    <property type="entry name" value="E_set_MTHase_like_N"/>
    <property type="match status" value="1"/>
</dbReference>
<dbReference type="SUPFAM" id="SSF81296">
    <property type="entry name" value="E set domains"/>
    <property type="match status" value="1"/>
</dbReference>
<dbReference type="Pfam" id="PF02922">
    <property type="entry name" value="CBM_48"/>
    <property type="match status" value="1"/>
</dbReference>
<dbReference type="InterPro" id="IPR044901">
    <property type="entry name" value="Trehalose_TreZ_E-set_sf"/>
</dbReference>
<evidence type="ECO:0000256" key="17">
    <source>
        <dbReference type="PIRSR" id="PIRSR006337-3"/>
    </source>
</evidence>
<evidence type="ECO:0000313" key="19">
    <source>
        <dbReference type="EMBL" id="AVP57836.1"/>
    </source>
</evidence>
<dbReference type="GO" id="GO:0033942">
    <property type="term" value="F:4-alpha-D-(1-&gt;4)-alpha-D-glucanotrehalose trehalohydrolase activity"/>
    <property type="evidence" value="ECO:0007669"/>
    <property type="project" value="UniProtKB-EC"/>
</dbReference>
<evidence type="ECO:0000256" key="15">
    <source>
        <dbReference type="PIRSR" id="PIRSR006337-1"/>
    </source>
</evidence>
<dbReference type="InterPro" id="IPR012768">
    <property type="entry name" value="Trehalose_TreZ"/>
</dbReference>
<comment type="similarity">
    <text evidence="3 14">Belongs to the glycosyl hydrolase 13 family.</text>
</comment>
<dbReference type="InterPro" id="IPR004193">
    <property type="entry name" value="Glyco_hydro_13_N"/>
</dbReference>
<keyword evidence="20" id="KW-1185">Reference proteome</keyword>
<dbReference type="RefSeq" id="WP_106846389.1">
    <property type="nucleotide sequence ID" value="NZ_CP027792.1"/>
</dbReference>
<dbReference type="GO" id="GO:0005737">
    <property type="term" value="C:cytoplasm"/>
    <property type="evidence" value="ECO:0007669"/>
    <property type="project" value="UniProtKB-SubCell"/>
</dbReference>
<dbReference type="EC" id="3.2.1.141" evidence="4 13"/>
<evidence type="ECO:0000256" key="14">
    <source>
        <dbReference type="PIRNR" id="PIRNR006337"/>
    </source>
</evidence>
<dbReference type="CDD" id="cd11325">
    <property type="entry name" value="AmyAc_GTHase"/>
    <property type="match status" value="1"/>
</dbReference>
<feature type="binding site" evidence="16">
    <location>
        <begin position="264"/>
        <end position="269"/>
    </location>
    <ligand>
        <name>substrate</name>
    </ligand>
</feature>
<feature type="active site" description="Proton donor" evidence="15">
    <location>
        <position position="301"/>
    </location>
</feature>
<dbReference type="EMBL" id="CP027792">
    <property type="protein sequence ID" value="AVP57836.1"/>
    <property type="molecule type" value="Genomic_DNA"/>
</dbReference>
<accession>A0A2P1NLH3</accession>
<keyword evidence="6" id="KW-0963">Cytoplasm</keyword>
<dbReference type="Pfam" id="PF11941">
    <property type="entry name" value="DUF3459"/>
    <property type="match status" value="1"/>
</dbReference>
<evidence type="ECO:0000256" key="8">
    <source>
        <dbReference type="ARBA" id="ARBA00023277"/>
    </source>
</evidence>
<protein>
    <recommendedName>
        <fullName evidence="5 13">Malto-oligosyltrehalose trehalohydrolase</fullName>
        <shortName evidence="14">MTHase</shortName>
        <ecNumber evidence="4 13">3.2.1.141</ecNumber>
    </recommendedName>
    <alternativeName>
        <fullName evidence="11 14">4-alpha-D-((1-&gt;4)-alpha-D-glucano)trehalose trehalohydrolase</fullName>
    </alternativeName>
    <alternativeName>
        <fullName evidence="10 14">Maltooligosyl trehalose trehalohydrolase</fullName>
    </alternativeName>
</protein>
<dbReference type="Gene3D" id="3.20.20.80">
    <property type="entry name" value="Glycosidases"/>
    <property type="match status" value="1"/>
</dbReference>
<name>A0A2P1NLH3_9BURK</name>
<keyword evidence="9 14" id="KW-0326">Glycosidase</keyword>
<dbReference type="UniPathway" id="UPA00299"/>
<dbReference type="SMART" id="SM00642">
    <property type="entry name" value="Aamy"/>
    <property type="match status" value="1"/>
</dbReference>
<dbReference type="InterPro" id="IPR022567">
    <property type="entry name" value="DUF3459"/>
</dbReference>
<evidence type="ECO:0000256" key="3">
    <source>
        <dbReference type="ARBA" id="ARBA00008061"/>
    </source>
</evidence>
<dbReference type="OrthoDB" id="9800174at2"/>
<comment type="subcellular location">
    <subcellularLocation>
        <location evidence="1 15">Cytoplasm</location>
    </subcellularLocation>
</comment>
<gene>
    <name evidence="19" type="primary">treZ</name>
    <name evidence="19" type="ORF">C7H73_09325</name>
</gene>
<dbReference type="SUPFAM" id="SSF51445">
    <property type="entry name" value="(Trans)glycosidases"/>
    <property type="match status" value="1"/>
</dbReference>
<evidence type="ECO:0000256" key="16">
    <source>
        <dbReference type="PIRSR" id="PIRSR006337-2"/>
    </source>
</evidence>
<dbReference type="InterPro" id="IPR014756">
    <property type="entry name" value="Ig_E-set"/>
</dbReference>
<feature type="binding site" evidence="16">
    <location>
        <begin position="395"/>
        <end position="400"/>
    </location>
    <ligand>
        <name>substrate</name>
    </ligand>
</feature>
<evidence type="ECO:0000259" key="18">
    <source>
        <dbReference type="SMART" id="SM00642"/>
    </source>
</evidence>
<dbReference type="Proteomes" id="UP000241829">
    <property type="component" value="Chromosome"/>
</dbReference>
<evidence type="ECO:0000313" key="20">
    <source>
        <dbReference type="Proteomes" id="UP000241829"/>
    </source>
</evidence>
<feature type="domain" description="Glycosyl hydrolase family 13 catalytic" evidence="18">
    <location>
        <begin position="93"/>
        <end position="459"/>
    </location>
</feature>
<evidence type="ECO:0000256" key="12">
    <source>
        <dbReference type="ARBA" id="ARBA00034013"/>
    </source>
</evidence>
<dbReference type="GO" id="GO:0005992">
    <property type="term" value="P:trehalose biosynthetic process"/>
    <property type="evidence" value="ECO:0007669"/>
    <property type="project" value="UniProtKB-UniRule"/>
</dbReference>
<feature type="binding site" evidence="16">
    <location>
        <begin position="325"/>
        <end position="329"/>
    </location>
    <ligand>
        <name>substrate</name>
    </ligand>
</feature>
<dbReference type="InterPro" id="IPR006047">
    <property type="entry name" value="GH13_cat_dom"/>
</dbReference>
<evidence type="ECO:0000256" key="6">
    <source>
        <dbReference type="ARBA" id="ARBA00022490"/>
    </source>
</evidence>
<evidence type="ECO:0000256" key="2">
    <source>
        <dbReference type="ARBA" id="ARBA00005199"/>
    </source>
</evidence>
<proteinExistence type="inferred from homology"/>
<dbReference type="Gene3D" id="2.60.40.10">
    <property type="entry name" value="Immunoglobulins"/>
    <property type="match status" value="1"/>
</dbReference>
<feature type="site" description="Transition state stabilizer" evidence="17">
    <location>
        <position position="396"/>
    </location>
</feature>
<comment type="pathway">
    <text evidence="2 14">Glycan biosynthesis; trehalose biosynthesis.</text>
</comment>
<evidence type="ECO:0000256" key="1">
    <source>
        <dbReference type="ARBA" id="ARBA00004496"/>
    </source>
</evidence>
<evidence type="ECO:0000256" key="5">
    <source>
        <dbReference type="ARBA" id="ARBA00015938"/>
    </source>
</evidence>
<dbReference type="InterPro" id="IPR013783">
    <property type="entry name" value="Ig-like_fold"/>
</dbReference>
<evidence type="ECO:0000256" key="7">
    <source>
        <dbReference type="ARBA" id="ARBA00022801"/>
    </source>
</evidence>
<keyword evidence="8" id="KW-0119">Carbohydrate metabolism</keyword>
<dbReference type="AlphaFoldDB" id="A0A2P1NLH3"/>
<evidence type="ECO:0000256" key="11">
    <source>
        <dbReference type="ARBA" id="ARBA00033284"/>
    </source>
</evidence>
<dbReference type="PANTHER" id="PTHR43651">
    <property type="entry name" value="1,4-ALPHA-GLUCAN-BRANCHING ENZYME"/>
    <property type="match status" value="1"/>
</dbReference>
<dbReference type="KEGG" id="melm:C7H73_09325"/>
<comment type="catalytic activity">
    <reaction evidence="12 14">
        <text>hydrolysis of (1-&gt;4)-alpha-D-glucosidic linkage in 4-alpha-D-[(1-&gt;4)-alpha-D-glucanosyl]n trehalose to yield trehalose and (1-&gt;4)-alpha-D-glucan.</text>
        <dbReference type="EC" id="3.2.1.141"/>
    </reaction>
</comment>
<dbReference type="NCBIfam" id="TIGR02402">
    <property type="entry name" value="trehalose_TreZ"/>
    <property type="match status" value="1"/>
</dbReference>
<evidence type="ECO:0000256" key="4">
    <source>
        <dbReference type="ARBA" id="ARBA00012268"/>
    </source>
</evidence>
<reference evidence="20" key="1">
    <citation type="submission" date="2018-03" db="EMBL/GenBank/DDBJ databases">
        <title>Genome sequencing of Melaminivora sp. strain SC2-7.</title>
        <authorList>
            <person name="Kim S.-J."/>
            <person name="Heo J."/>
            <person name="Ahn J.-H."/>
            <person name="Kwon S.-W."/>
        </authorList>
    </citation>
    <scope>NUCLEOTIDE SEQUENCE [LARGE SCALE GENOMIC DNA]</scope>
    <source>
        <strain evidence="20">SC2-7</strain>
    </source>
</reference>
<feature type="active site" description="Nucleophile" evidence="15">
    <location>
        <position position="266"/>
    </location>
</feature>
<dbReference type="Gene3D" id="1.10.10.760">
    <property type="entry name" value="E-set domains of sugar-utilizing enzymes"/>
    <property type="match status" value="1"/>
</dbReference>
<dbReference type="Pfam" id="PF00128">
    <property type="entry name" value="Alpha-amylase"/>
    <property type="match status" value="1"/>
</dbReference>
<evidence type="ECO:0000256" key="13">
    <source>
        <dbReference type="NCBIfam" id="TIGR02402"/>
    </source>
</evidence>
<evidence type="ECO:0000256" key="9">
    <source>
        <dbReference type="ARBA" id="ARBA00023295"/>
    </source>
</evidence>
<sequence>MKHRHDMPFGAQPDAQGTDFSLWAPAARHLVLRHRPGDEGPWQEQAAVSAQGGWWRCTLPQAGAGTRYQWLVDGTAVPDPASGHNPHGPHGASVVVDPCAFDWQHAPPGRPWSDVVLYELHIGTFTPEGSFAAAARRLPALRALGFTAIELMPVAAFGGSHGWGYDGVLPFAPHAGYGTPEDFKRLIDAAHGLGLMVFLDVVYNHFGPDGNYLGQYAPQFFSQEHESPWGKAINFDGEGSATVREFFIHNALYWAQEYQIDGLRLDAVHAIVDDGERHFLQELSQRVRAAAGDRPVHLVLENERNEGERLAATPLPGRFDGQWNDDFHHALHVLLTGETRGYYHDYGNQPLARLAHALTHGYVFAPAPRQEGRRTALAPAQPQPLGAMVNFVGNHDQVGNRAFGERLATLVEPPVAELALLLSLLGPAIPLVFMGDEFGARTPFLYFAGWEGELRDAVREGRKREFGHALEHARAGRTELPDPCAAQTLADSRLDWALAESQGGLARQALVRQALAARARWIAPRHGLLLSEGHSAQAVGDTGLLVRWHYADGRQLVLELNLGGTPVSCPACPSFPGETIFQHARSPSDDHWPAWSARWTLSEPQA</sequence>